<gene>
    <name evidence="1" type="ORF">FMOSSE_LOCUS14273</name>
</gene>
<protein>
    <submittedName>
        <fullName evidence="1">205_t:CDS:1</fullName>
    </submittedName>
</protein>
<evidence type="ECO:0000313" key="2">
    <source>
        <dbReference type="Proteomes" id="UP000789375"/>
    </source>
</evidence>
<dbReference type="EMBL" id="CAJVPP010010435">
    <property type="protein sequence ID" value="CAG8710239.1"/>
    <property type="molecule type" value="Genomic_DNA"/>
</dbReference>
<dbReference type="Proteomes" id="UP000789375">
    <property type="component" value="Unassembled WGS sequence"/>
</dbReference>
<name>A0A9N9N7Q4_FUNMO</name>
<proteinExistence type="predicted"/>
<sequence>PINDNNNISTLPTFTSIEQENATMWSSSFSWDIQATSELDAQNIEGSSFDEVGEFKGENTNDFYDYQIKNNLFMMVLMILKWRKIESVNVITKENHNLEIQMNHLRFVTDTWFS</sequence>
<keyword evidence="2" id="KW-1185">Reference proteome</keyword>
<feature type="non-terminal residue" evidence="1">
    <location>
        <position position="114"/>
    </location>
</feature>
<accession>A0A9N9N7Q4</accession>
<dbReference type="AlphaFoldDB" id="A0A9N9N7Q4"/>
<organism evidence="1 2">
    <name type="scientific">Funneliformis mosseae</name>
    <name type="common">Endomycorrhizal fungus</name>
    <name type="synonym">Glomus mosseae</name>
    <dbReference type="NCBI Taxonomy" id="27381"/>
    <lineage>
        <taxon>Eukaryota</taxon>
        <taxon>Fungi</taxon>
        <taxon>Fungi incertae sedis</taxon>
        <taxon>Mucoromycota</taxon>
        <taxon>Glomeromycotina</taxon>
        <taxon>Glomeromycetes</taxon>
        <taxon>Glomerales</taxon>
        <taxon>Glomeraceae</taxon>
        <taxon>Funneliformis</taxon>
    </lineage>
</organism>
<evidence type="ECO:0000313" key="1">
    <source>
        <dbReference type="EMBL" id="CAG8710239.1"/>
    </source>
</evidence>
<comment type="caution">
    <text evidence="1">The sequence shown here is derived from an EMBL/GenBank/DDBJ whole genome shotgun (WGS) entry which is preliminary data.</text>
</comment>
<reference evidence="1" key="1">
    <citation type="submission" date="2021-06" db="EMBL/GenBank/DDBJ databases">
        <authorList>
            <person name="Kallberg Y."/>
            <person name="Tangrot J."/>
            <person name="Rosling A."/>
        </authorList>
    </citation>
    <scope>NUCLEOTIDE SEQUENCE</scope>
    <source>
        <strain evidence="1">87-6 pot B 2015</strain>
    </source>
</reference>